<dbReference type="GO" id="GO:0005524">
    <property type="term" value="F:ATP binding"/>
    <property type="evidence" value="ECO:0007669"/>
    <property type="project" value="UniProtKB-UniRule"/>
</dbReference>
<dbReference type="Pfam" id="PF00069">
    <property type="entry name" value="Pkinase"/>
    <property type="match status" value="1"/>
</dbReference>
<gene>
    <name evidence="10" type="primary">Mknk1</name>
</gene>
<evidence type="ECO:0000313" key="10">
    <source>
        <dbReference type="EMBL" id="CAB3263858.1"/>
    </source>
</evidence>
<keyword evidence="5 10" id="KW-0418">Kinase</keyword>
<evidence type="ECO:0000256" key="7">
    <source>
        <dbReference type="PROSITE-ProRule" id="PRU10141"/>
    </source>
</evidence>
<keyword evidence="6 7" id="KW-0067">ATP-binding</keyword>
<feature type="domain" description="Protein kinase" evidence="9">
    <location>
        <begin position="139"/>
        <end position="424"/>
    </location>
</feature>
<dbReference type="Gene3D" id="3.30.200.20">
    <property type="entry name" value="Phosphorylase Kinase, domain 1"/>
    <property type="match status" value="1"/>
</dbReference>
<feature type="region of interest" description="Disordered" evidence="8">
    <location>
        <begin position="476"/>
        <end position="523"/>
    </location>
</feature>
<dbReference type="InterPro" id="IPR017441">
    <property type="entry name" value="Protein_kinase_ATP_BS"/>
</dbReference>
<dbReference type="FunFam" id="3.30.200.20:FF:000093">
    <property type="entry name" value="Putative map kinase-interacting serine/threonine-protein kinase 1"/>
    <property type="match status" value="1"/>
</dbReference>
<keyword evidence="4 7" id="KW-0547">Nucleotide-binding</keyword>
<evidence type="ECO:0000256" key="5">
    <source>
        <dbReference type="ARBA" id="ARBA00022777"/>
    </source>
</evidence>
<dbReference type="SUPFAM" id="SSF56112">
    <property type="entry name" value="Protein kinase-like (PK-like)"/>
    <property type="match status" value="1"/>
</dbReference>
<dbReference type="Gene3D" id="1.10.510.10">
    <property type="entry name" value="Transferase(Phosphotransferase) domain 1"/>
    <property type="match status" value="1"/>
</dbReference>
<dbReference type="PANTHER" id="PTHR24349">
    <property type="entry name" value="SERINE/THREONINE-PROTEIN KINASE"/>
    <property type="match status" value="1"/>
</dbReference>
<dbReference type="PROSITE" id="PS00108">
    <property type="entry name" value="PROTEIN_KINASE_ST"/>
    <property type="match status" value="1"/>
</dbReference>
<feature type="compositionally biased region" description="Low complexity" evidence="8">
    <location>
        <begin position="494"/>
        <end position="507"/>
    </location>
</feature>
<evidence type="ECO:0000256" key="3">
    <source>
        <dbReference type="ARBA" id="ARBA00022679"/>
    </source>
</evidence>
<dbReference type="AlphaFoldDB" id="A0A6F9DLJ4"/>
<dbReference type="GO" id="GO:0004674">
    <property type="term" value="F:protein serine/threonine kinase activity"/>
    <property type="evidence" value="ECO:0007669"/>
    <property type="project" value="UniProtKB-KW"/>
</dbReference>
<feature type="region of interest" description="Disordered" evidence="8">
    <location>
        <begin position="70"/>
        <end position="100"/>
    </location>
</feature>
<comment type="similarity">
    <text evidence="1">Belongs to the protein kinase superfamily. CAMK Ser/Thr protein kinase family.</text>
</comment>
<dbReference type="InterPro" id="IPR011009">
    <property type="entry name" value="Kinase-like_dom_sf"/>
</dbReference>
<dbReference type="SMART" id="SM00220">
    <property type="entry name" value="S_TKc"/>
    <property type="match status" value="1"/>
</dbReference>
<evidence type="ECO:0000256" key="1">
    <source>
        <dbReference type="ARBA" id="ARBA00006692"/>
    </source>
</evidence>
<feature type="compositionally biased region" description="Low complexity" evidence="8">
    <location>
        <begin position="33"/>
        <end position="49"/>
    </location>
</feature>
<dbReference type="InterPro" id="IPR000719">
    <property type="entry name" value="Prot_kinase_dom"/>
</dbReference>
<accession>A0A6F9DLJ4</accession>
<keyword evidence="3" id="KW-0808">Transferase</keyword>
<proteinExistence type="evidence at transcript level"/>
<reference evidence="10" key="1">
    <citation type="submission" date="2020-04" db="EMBL/GenBank/DDBJ databases">
        <authorList>
            <person name="Neveu A P."/>
        </authorList>
    </citation>
    <scope>NUCLEOTIDE SEQUENCE</scope>
    <source>
        <tissue evidence="10">Whole embryo</tissue>
    </source>
</reference>
<feature type="region of interest" description="Disordered" evidence="8">
    <location>
        <begin position="32"/>
        <end position="52"/>
    </location>
</feature>
<evidence type="ECO:0000256" key="8">
    <source>
        <dbReference type="SAM" id="MobiDB-lite"/>
    </source>
</evidence>
<evidence type="ECO:0000256" key="2">
    <source>
        <dbReference type="ARBA" id="ARBA00022527"/>
    </source>
</evidence>
<evidence type="ECO:0000256" key="4">
    <source>
        <dbReference type="ARBA" id="ARBA00022741"/>
    </source>
</evidence>
<dbReference type="InterPro" id="IPR008271">
    <property type="entry name" value="Ser/Thr_kinase_AS"/>
</dbReference>
<keyword evidence="2" id="KW-0723">Serine/threonine-protein kinase</keyword>
<dbReference type="InterPro" id="IPR050205">
    <property type="entry name" value="CDPK_Ser/Thr_kinases"/>
</dbReference>
<evidence type="ECO:0000259" key="9">
    <source>
        <dbReference type="PROSITE" id="PS50011"/>
    </source>
</evidence>
<protein>
    <submittedName>
        <fullName evidence="10">MAP kinase-interacting serine/threonine-protein kinase 1</fullName>
    </submittedName>
</protein>
<sequence length="553" mass="61075">MTSYCLFASSVKFLTQLSSSNNYKMHLSKEVASNSSHMETSSENSSTKSSVEDDTIAPIIITNKNNEIFSNGSLNNNTNSSLTDEDSVTTTSSSISNPIEINPSRMQVAAQAARQRRRKKRRTRAADSFCNGTFDDLYRITGELLGEGAYAKVWTCMNRYTHKEYAVKIIEKHVAGHSRMKVFKEVELLHQCAGRSNILQLIEYFEDNEKFYLVFEKMYGGTLLHRIERCEHFDESEAARVVKDIATALAFLHDKGIAHRDLKPANILCETVDKVSPVKICDFDLASGCPNNLMEPIRTPELSSPVGSAEYMAPEVVDTFVFEDSLSYDKRCDIWSLGVITYIMLSGHPPFVGECGEDCGWDNGEACQACQDMLFASIKRGEYNFPEEQWSGVSNDAKDLISHLLVRDRSLRFNAHQILEHPWIKGSASETPLSTPHLLSRRDSSTHDLTQFAAHAVAYERKLACNDNSPVIPEMNGLRLSPPGTSALARRRQGSTSSTGHTTASSGEDPGSFKVPAPSTPQHSCGAMARLVTSAHVAAKTTLGFGLKSIQGS</sequence>
<dbReference type="PROSITE" id="PS00107">
    <property type="entry name" value="PROTEIN_KINASE_ATP"/>
    <property type="match status" value="1"/>
</dbReference>
<evidence type="ECO:0000256" key="6">
    <source>
        <dbReference type="ARBA" id="ARBA00022840"/>
    </source>
</evidence>
<name>A0A6F9DLJ4_9ASCI</name>
<dbReference type="PROSITE" id="PS50011">
    <property type="entry name" value="PROTEIN_KINASE_DOM"/>
    <property type="match status" value="1"/>
</dbReference>
<organism evidence="10">
    <name type="scientific">Phallusia mammillata</name>
    <dbReference type="NCBI Taxonomy" id="59560"/>
    <lineage>
        <taxon>Eukaryota</taxon>
        <taxon>Metazoa</taxon>
        <taxon>Chordata</taxon>
        <taxon>Tunicata</taxon>
        <taxon>Ascidiacea</taxon>
        <taxon>Phlebobranchia</taxon>
        <taxon>Ascidiidae</taxon>
        <taxon>Phallusia</taxon>
    </lineage>
</organism>
<dbReference type="EMBL" id="LR787996">
    <property type="protein sequence ID" value="CAB3263858.1"/>
    <property type="molecule type" value="mRNA"/>
</dbReference>
<feature type="binding site" evidence="7">
    <location>
        <position position="168"/>
    </location>
    <ligand>
        <name>ATP</name>
        <dbReference type="ChEBI" id="CHEBI:30616"/>
    </ligand>
</feature>